<feature type="region of interest" description="Disordered" evidence="1">
    <location>
        <begin position="27"/>
        <end position="76"/>
    </location>
</feature>
<dbReference type="EMBL" id="UYRT01100788">
    <property type="protein sequence ID" value="VDN42705.1"/>
    <property type="molecule type" value="Genomic_DNA"/>
</dbReference>
<dbReference type="AlphaFoldDB" id="A0A183ETP3"/>
<sequence length="143" mass="16559">MGLLQQISFRILLVISTDVGYNLQRVESERKETESENTQEMKITDPESEESPKKKSRLTEEGANDDPLEKDSVGQGKGIRIRSDLTHDDIHHFKPLAFDFADKKKEDTKGYVLAQFTFRIGVSHKRSTEIDILIRHFFIEFFV</sequence>
<evidence type="ECO:0000256" key="1">
    <source>
        <dbReference type="SAM" id="MobiDB-lite"/>
    </source>
</evidence>
<organism evidence="4">
    <name type="scientific">Gongylonema pulchrum</name>
    <dbReference type="NCBI Taxonomy" id="637853"/>
    <lineage>
        <taxon>Eukaryota</taxon>
        <taxon>Metazoa</taxon>
        <taxon>Ecdysozoa</taxon>
        <taxon>Nematoda</taxon>
        <taxon>Chromadorea</taxon>
        <taxon>Rhabditida</taxon>
        <taxon>Spirurina</taxon>
        <taxon>Spiruromorpha</taxon>
        <taxon>Spiruroidea</taxon>
        <taxon>Gongylonematidae</taxon>
        <taxon>Gongylonema</taxon>
    </lineage>
</organism>
<keyword evidence="3" id="KW-1185">Reference proteome</keyword>
<reference evidence="2 3" key="2">
    <citation type="submission" date="2018-11" db="EMBL/GenBank/DDBJ databases">
        <authorList>
            <consortium name="Pathogen Informatics"/>
        </authorList>
    </citation>
    <scope>NUCLEOTIDE SEQUENCE [LARGE SCALE GENOMIC DNA]</scope>
</reference>
<name>A0A183ETP3_9BILA</name>
<reference evidence="4" key="1">
    <citation type="submission" date="2016-06" db="UniProtKB">
        <authorList>
            <consortium name="WormBaseParasite"/>
        </authorList>
    </citation>
    <scope>IDENTIFICATION</scope>
</reference>
<feature type="compositionally biased region" description="Basic and acidic residues" evidence="1">
    <location>
        <begin position="42"/>
        <end position="60"/>
    </location>
</feature>
<dbReference type="WBParaSite" id="GPUH_0002436401-mRNA-1">
    <property type="protein sequence ID" value="GPUH_0002436401-mRNA-1"/>
    <property type="gene ID" value="GPUH_0002436401"/>
</dbReference>
<proteinExistence type="predicted"/>
<protein>
    <submittedName>
        <fullName evidence="2 4">Uncharacterized protein</fullName>
    </submittedName>
</protein>
<evidence type="ECO:0000313" key="3">
    <source>
        <dbReference type="Proteomes" id="UP000271098"/>
    </source>
</evidence>
<accession>A0A183ETP3</accession>
<evidence type="ECO:0000313" key="2">
    <source>
        <dbReference type="EMBL" id="VDN42705.1"/>
    </source>
</evidence>
<gene>
    <name evidence="2" type="ORF">GPUH_LOCUS24335</name>
</gene>
<dbReference type="Proteomes" id="UP000271098">
    <property type="component" value="Unassembled WGS sequence"/>
</dbReference>
<evidence type="ECO:0000313" key="4">
    <source>
        <dbReference type="WBParaSite" id="GPUH_0002436401-mRNA-1"/>
    </source>
</evidence>